<evidence type="ECO:0000313" key="1">
    <source>
        <dbReference type="EMBL" id="ANM45079.1"/>
    </source>
</evidence>
<proteinExistence type="predicted"/>
<organism evidence="1 2">
    <name type="scientific">Pseudomonas phage KTN4</name>
    <dbReference type="NCBI Taxonomy" id="1862701"/>
    <lineage>
        <taxon>Viruses</taxon>
        <taxon>Duplodnaviria</taxon>
        <taxon>Heunggongvirae</taxon>
        <taxon>Uroviricota</taxon>
        <taxon>Caudoviricetes</taxon>
        <taxon>Chimalliviridae</taxon>
        <taxon>Phikzvirus</taxon>
        <taxon>Phikzvirus phiKZ</taxon>
    </lineage>
</organism>
<name>A0A192Y5A1_9CAUD</name>
<dbReference type="EMBL" id="KU521356">
    <property type="protein sequence ID" value="ANM45079.1"/>
    <property type="molecule type" value="Genomic_DNA"/>
</dbReference>
<evidence type="ECO:0000313" key="2">
    <source>
        <dbReference type="Proteomes" id="UP000224336"/>
    </source>
</evidence>
<accession>A0A192Y5A1</accession>
<dbReference type="Proteomes" id="UP000224336">
    <property type="component" value="Segment"/>
</dbReference>
<reference evidence="1 2" key="1">
    <citation type="journal article" date="2016" name="Sci. Rep.">
        <title>A proposed integrated approach for the preclinical evaluation of phage therapy in Pseudomonas infections.</title>
        <authorList>
            <person name="Danis-Wlodarczyk K."/>
            <person name="Vandenheuvel D."/>
            <person name="Jang H.B."/>
            <person name="Briers Y."/>
            <person name="Olszak T."/>
            <person name="Arabski M."/>
            <person name="Wasik S."/>
            <person name="Drabik M."/>
            <person name="Higgins G."/>
            <person name="Tyrrell J."/>
            <person name="Harvey B.J."/>
            <person name="Noben J.P."/>
            <person name="Lavigne R."/>
            <person name="Drulis-Kawa Z."/>
        </authorList>
    </citation>
    <scope>NUCLEOTIDE SEQUENCE [LARGE SCALE GENOMIC DNA]</scope>
</reference>
<protein>
    <submittedName>
        <fullName evidence="1">Uncharacterized protein</fullName>
    </submittedName>
</protein>
<sequence length="145" mass="17045">MTEIILVILSLFVLSVITGYCITRLEKTEDIAYYVKSITYYLGESGDTFFNSEPKVIQLDNPVKLVFTNEPVQIKTLYLDLDKKELYLNHPEHACIVMRVIFFLNYHNQKKLIGYSDEYYHDNEYVDSEFDMVIKKISVECYKGL</sequence>
<gene>
    <name evidence="1" type="ORF">KTN4_321</name>
</gene>